<keyword evidence="2" id="KW-1185">Reference proteome</keyword>
<reference evidence="1" key="2">
    <citation type="submission" date="2021-08" db="EMBL/GenBank/DDBJ databases">
        <authorList>
            <person name="Eriksson T."/>
        </authorList>
    </citation>
    <scope>NUCLEOTIDE SEQUENCE</scope>
    <source>
        <strain evidence="1">Stoneville</strain>
        <tissue evidence="1">Whole head</tissue>
    </source>
</reference>
<dbReference type="EMBL" id="JABDTM020026280">
    <property type="protein sequence ID" value="KAH0812110.1"/>
    <property type="molecule type" value="Genomic_DNA"/>
</dbReference>
<reference evidence="1" key="1">
    <citation type="journal article" date="2020" name="J Insects Food Feed">
        <title>The yellow mealworm (Tenebrio molitor) genome: a resource for the emerging insects as food and feed industry.</title>
        <authorList>
            <person name="Eriksson T."/>
            <person name="Andere A."/>
            <person name="Kelstrup H."/>
            <person name="Emery V."/>
            <person name="Picard C."/>
        </authorList>
    </citation>
    <scope>NUCLEOTIDE SEQUENCE</scope>
    <source>
        <strain evidence="1">Stoneville</strain>
        <tissue evidence="1">Whole head</tissue>
    </source>
</reference>
<name>A0A8J6H594_TENMO</name>
<evidence type="ECO:0000313" key="1">
    <source>
        <dbReference type="EMBL" id="KAH0812110.1"/>
    </source>
</evidence>
<gene>
    <name evidence="1" type="ORF">GEV33_010681</name>
</gene>
<comment type="caution">
    <text evidence="1">The sequence shown here is derived from an EMBL/GenBank/DDBJ whole genome shotgun (WGS) entry which is preliminary data.</text>
</comment>
<sequence length="216" mass="23646">MCQFYSDTSGFLLQPTVQGRLARFRLLTGCGTVEYRSLLARKFRSSSVGPVGPRKMNSRSTVRVIGGWYSRLAELFLSRGSPLPWPARSPVVPRRGCARLVAEWPGESGRIDFEKSEEASERFEEASKSPAGCLASRITVLNPFLGVIGSDPAVDRGPCFSPVDGPSPPGRYFTRVPGHWFNTAKTAVNGLGILGSEDYLRYRAQLGYALTCCNGF</sequence>
<accession>A0A8J6H594</accession>
<dbReference type="Proteomes" id="UP000719412">
    <property type="component" value="Unassembled WGS sequence"/>
</dbReference>
<protein>
    <submittedName>
        <fullName evidence="1">Uncharacterized protein</fullName>
    </submittedName>
</protein>
<organism evidence="1 2">
    <name type="scientific">Tenebrio molitor</name>
    <name type="common">Yellow mealworm beetle</name>
    <dbReference type="NCBI Taxonomy" id="7067"/>
    <lineage>
        <taxon>Eukaryota</taxon>
        <taxon>Metazoa</taxon>
        <taxon>Ecdysozoa</taxon>
        <taxon>Arthropoda</taxon>
        <taxon>Hexapoda</taxon>
        <taxon>Insecta</taxon>
        <taxon>Pterygota</taxon>
        <taxon>Neoptera</taxon>
        <taxon>Endopterygota</taxon>
        <taxon>Coleoptera</taxon>
        <taxon>Polyphaga</taxon>
        <taxon>Cucujiformia</taxon>
        <taxon>Tenebrionidae</taxon>
        <taxon>Tenebrio</taxon>
    </lineage>
</organism>
<proteinExistence type="predicted"/>
<evidence type="ECO:0000313" key="2">
    <source>
        <dbReference type="Proteomes" id="UP000719412"/>
    </source>
</evidence>
<dbReference type="AlphaFoldDB" id="A0A8J6H594"/>